<feature type="transmembrane region" description="Helical" evidence="1">
    <location>
        <begin position="118"/>
        <end position="140"/>
    </location>
</feature>
<name>A0A5Q2FJ79_9ACTN</name>
<protein>
    <recommendedName>
        <fullName evidence="4">MFS transporter</fullName>
    </recommendedName>
</protein>
<dbReference type="Proteomes" id="UP000386847">
    <property type="component" value="Chromosome"/>
</dbReference>
<sequence length="151" mass="16116">MAVPAGPVVGRLTARYPRDRSRLALILVWIQVAAWAVTLLWPATPPVWLLVVLIVAIAMGGPGSNIGFDYIRTSQPLQRVGTGTGMVIMGGFIACLVSILLVGLALDALTGGAGYDRRSFTLALSTQAPIYLVGLVGIYLSRRRLRARTSN</sequence>
<evidence type="ECO:0000256" key="1">
    <source>
        <dbReference type="SAM" id="Phobius"/>
    </source>
</evidence>
<evidence type="ECO:0000313" key="3">
    <source>
        <dbReference type="Proteomes" id="UP000386847"/>
    </source>
</evidence>
<dbReference type="SUPFAM" id="SSF103473">
    <property type="entry name" value="MFS general substrate transporter"/>
    <property type="match status" value="1"/>
</dbReference>
<keyword evidence="1" id="KW-0472">Membrane</keyword>
<dbReference type="Gene3D" id="1.20.1250.20">
    <property type="entry name" value="MFS general substrate transporter like domains"/>
    <property type="match status" value="1"/>
</dbReference>
<evidence type="ECO:0000313" key="2">
    <source>
        <dbReference type="EMBL" id="QGF24715.1"/>
    </source>
</evidence>
<reference evidence="2 3" key="1">
    <citation type="submission" date="2019-10" db="EMBL/GenBank/DDBJ databases">
        <title>Genomic analysis of Raineyella sp. CBA3103.</title>
        <authorList>
            <person name="Roh S.W."/>
        </authorList>
    </citation>
    <scope>NUCLEOTIDE SEQUENCE [LARGE SCALE GENOMIC DNA]</scope>
    <source>
        <strain evidence="2 3">CBA3103</strain>
    </source>
</reference>
<dbReference type="AlphaFoldDB" id="A0A5Q2FJ79"/>
<feature type="transmembrane region" description="Helical" evidence="1">
    <location>
        <begin position="47"/>
        <end position="68"/>
    </location>
</feature>
<keyword evidence="1" id="KW-1133">Transmembrane helix</keyword>
<evidence type="ECO:0008006" key="4">
    <source>
        <dbReference type="Google" id="ProtNLM"/>
    </source>
</evidence>
<organism evidence="2 3">
    <name type="scientific">Raineyella fluvialis</name>
    <dbReference type="NCBI Taxonomy" id="2662261"/>
    <lineage>
        <taxon>Bacteria</taxon>
        <taxon>Bacillati</taxon>
        <taxon>Actinomycetota</taxon>
        <taxon>Actinomycetes</taxon>
        <taxon>Propionibacteriales</taxon>
        <taxon>Propionibacteriaceae</taxon>
        <taxon>Raineyella</taxon>
    </lineage>
</organism>
<dbReference type="KEGG" id="rain:Rai3103_14950"/>
<keyword evidence="3" id="KW-1185">Reference proteome</keyword>
<dbReference type="InterPro" id="IPR036259">
    <property type="entry name" value="MFS_trans_sf"/>
</dbReference>
<dbReference type="RefSeq" id="WP_153573244.1">
    <property type="nucleotide sequence ID" value="NZ_CP045725.1"/>
</dbReference>
<dbReference type="EMBL" id="CP045725">
    <property type="protein sequence ID" value="QGF24715.1"/>
    <property type="molecule type" value="Genomic_DNA"/>
</dbReference>
<gene>
    <name evidence="2" type="ORF">Rai3103_14950</name>
</gene>
<keyword evidence="1" id="KW-0812">Transmembrane</keyword>
<feature type="transmembrane region" description="Helical" evidence="1">
    <location>
        <begin position="23"/>
        <end position="41"/>
    </location>
</feature>
<accession>A0A5Q2FJ79</accession>
<proteinExistence type="predicted"/>
<feature type="transmembrane region" description="Helical" evidence="1">
    <location>
        <begin position="80"/>
        <end position="106"/>
    </location>
</feature>